<dbReference type="SUPFAM" id="SSF69304">
    <property type="entry name" value="Tricorn protease N-terminal domain"/>
    <property type="match status" value="1"/>
</dbReference>
<protein>
    <submittedName>
        <fullName evidence="2">WD40 repeat protein</fullName>
    </submittedName>
</protein>
<dbReference type="PANTHER" id="PTHR36842:SF1">
    <property type="entry name" value="PROTEIN TOLB"/>
    <property type="match status" value="1"/>
</dbReference>
<accession>A0A3N5AZT2</accession>
<keyword evidence="3" id="KW-1185">Reference proteome</keyword>
<evidence type="ECO:0000313" key="3">
    <source>
        <dbReference type="Proteomes" id="UP000282654"/>
    </source>
</evidence>
<dbReference type="Pfam" id="PF07676">
    <property type="entry name" value="PD40"/>
    <property type="match status" value="1"/>
</dbReference>
<comment type="similarity">
    <text evidence="1">Belongs to the TolB family.</text>
</comment>
<gene>
    <name evidence="2" type="ORF">EDD75_1807</name>
</gene>
<dbReference type="RefSeq" id="WP_123931229.1">
    <property type="nucleotide sequence ID" value="NZ_RKRE01000003.1"/>
</dbReference>
<organism evidence="2 3">
    <name type="scientific">Thermodesulfitimonas autotrophica</name>
    <dbReference type="NCBI Taxonomy" id="1894989"/>
    <lineage>
        <taxon>Bacteria</taxon>
        <taxon>Bacillati</taxon>
        <taxon>Bacillota</taxon>
        <taxon>Clostridia</taxon>
        <taxon>Thermoanaerobacterales</taxon>
        <taxon>Thermoanaerobacteraceae</taxon>
        <taxon>Thermodesulfitimonas</taxon>
    </lineage>
</organism>
<evidence type="ECO:0000313" key="2">
    <source>
        <dbReference type="EMBL" id="RPF42698.1"/>
    </source>
</evidence>
<dbReference type="Gene3D" id="2.120.10.30">
    <property type="entry name" value="TolB, C-terminal domain"/>
    <property type="match status" value="1"/>
</dbReference>
<dbReference type="EMBL" id="RKRE01000003">
    <property type="protein sequence ID" value="RPF42698.1"/>
    <property type="molecule type" value="Genomic_DNA"/>
</dbReference>
<evidence type="ECO:0000256" key="1">
    <source>
        <dbReference type="ARBA" id="ARBA00009820"/>
    </source>
</evidence>
<proteinExistence type="inferred from homology"/>
<dbReference type="OrthoDB" id="108903at2"/>
<dbReference type="AlphaFoldDB" id="A0A3N5AZT2"/>
<dbReference type="InterPro" id="IPR011042">
    <property type="entry name" value="6-blade_b-propeller_TolB-like"/>
</dbReference>
<dbReference type="Proteomes" id="UP000282654">
    <property type="component" value="Unassembled WGS sequence"/>
</dbReference>
<sequence length="456" mass="50999">MRRRTVILSAVGLMIVSLLVAVPLLASRDKWSYLGPENYQLVAVADNVPVVFNALQDRDKEKVREAVSGTFRESGVEVFEQGRNPDLKTRWEDDRPEILPPLTFKKITPQNTLAGLRKEVFEVFCKGREETIKVKLAKLCVNDKSILVAANPESSSSGLVSSPDNTRCLVATEKELWLIEAGKEDAVKISKDVFNGKTYAELRSELQKKLAGEEGPAVLWWNDNPVFSPDGSKIVYMTNRDCVASGGSSLWLYDLATRKERPLVRNVAGEHYRCKAWVDNSHVIYQKFARGASRYFIADLQGNSIELKLEGQKPEIFAVHNGLLAYTPDCTAPKTVCIAKISFSDFSITRIYEKTIGGALREVMPGTTYRPRGYFAPDGSRLAYLFAPDTGETVQQIAIVDLAAKKEVVLKEAPSKEGTRAIFYDFDWLDGRRLLVRVSRVVNGMSEISSWIYVRG</sequence>
<reference evidence="2 3" key="1">
    <citation type="submission" date="2018-11" db="EMBL/GenBank/DDBJ databases">
        <title>Genomic Encyclopedia of Type Strains, Phase IV (KMG-IV): sequencing the most valuable type-strain genomes for metagenomic binning, comparative biology and taxonomic classification.</title>
        <authorList>
            <person name="Goeker M."/>
        </authorList>
    </citation>
    <scope>NUCLEOTIDE SEQUENCE [LARGE SCALE GENOMIC DNA]</scope>
    <source>
        <strain evidence="2 3">DSM 102936</strain>
    </source>
</reference>
<dbReference type="PANTHER" id="PTHR36842">
    <property type="entry name" value="PROTEIN TOLB HOMOLOG"/>
    <property type="match status" value="1"/>
</dbReference>
<dbReference type="InterPro" id="IPR011659">
    <property type="entry name" value="WD40"/>
</dbReference>
<name>A0A3N5AZT2_9THEO</name>
<comment type="caution">
    <text evidence="2">The sequence shown here is derived from an EMBL/GenBank/DDBJ whole genome shotgun (WGS) entry which is preliminary data.</text>
</comment>